<keyword evidence="7" id="KW-0546">Nucleotide metabolism</keyword>
<gene>
    <name evidence="13" type="ORF">DFR56_12533</name>
</gene>
<evidence type="ECO:0000256" key="3">
    <source>
        <dbReference type="ARBA" id="ARBA00022723"/>
    </source>
</evidence>
<protein>
    <recommendedName>
        <fullName evidence="9">inosine/xanthosine triphosphatase</fullName>
        <ecNumber evidence="9">3.6.1.73</ecNumber>
    </recommendedName>
</protein>
<dbReference type="OrthoDB" id="164951at2"/>
<dbReference type="GO" id="GO:0103023">
    <property type="term" value="F:ITPase activity"/>
    <property type="evidence" value="ECO:0007669"/>
    <property type="project" value="UniProtKB-EC"/>
</dbReference>
<keyword evidence="5" id="KW-0378">Hydrolase</keyword>
<dbReference type="Pfam" id="PF01931">
    <property type="entry name" value="NTPase_I-T"/>
    <property type="match status" value="1"/>
</dbReference>
<dbReference type="AlphaFoldDB" id="A0A2V3VJ91"/>
<dbReference type="EC" id="3.6.1.73" evidence="9"/>
<keyword evidence="8" id="KW-0464">Manganese</keyword>
<evidence type="ECO:0000256" key="11">
    <source>
        <dbReference type="ARBA" id="ARBA00048781"/>
    </source>
</evidence>
<comment type="catalytic activity">
    <reaction evidence="11">
        <text>XTP + H2O = XDP + phosphate + H(+)</text>
        <dbReference type="Rhea" id="RHEA:28406"/>
        <dbReference type="ChEBI" id="CHEBI:15377"/>
        <dbReference type="ChEBI" id="CHEBI:15378"/>
        <dbReference type="ChEBI" id="CHEBI:43474"/>
        <dbReference type="ChEBI" id="CHEBI:59884"/>
        <dbReference type="ChEBI" id="CHEBI:61314"/>
        <dbReference type="EC" id="3.6.1.73"/>
    </reaction>
</comment>
<dbReference type="RefSeq" id="WP_110397541.1">
    <property type="nucleotide sequence ID" value="NZ_JBHUHB010000001.1"/>
</dbReference>
<comment type="catalytic activity">
    <reaction evidence="10">
        <text>ITP + H2O = IDP + phosphate + H(+)</text>
        <dbReference type="Rhea" id="RHEA:28330"/>
        <dbReference type="ChEBI" id="CHEBI:15377"/>
        <dbReference type="ChEBI" id="CHEBI:15378"/>
        <dbReference type="ChEBI" id="CHEBI:43474"/>
        <dbReference type="ChEBI" id="CHEBI:58280"/>
        <dbReference type="ChEBI" id="CHEBI:61402"/>
        <dbReference type="EC" id="3.6.1.73"/>
    </reaction>
</comment>
<evidence type="ECO:0000256" key="9">
    <source>
        <dbReference type="ARBA" id="ARBA00038901"/>
    </source>
</evidence>
<proteinExistence type="predicted"/>
<dbReference type="NCBIfam" id="NF002850">
    <property type="entry name" value="PRK03114.1"/>
    <property type="match status" value="1"/>
</dbReference>
<dbReference type="EMBL" id="QJJQ01000025">
    <property type="protein sequence ID" value="PXW80858.1"/>
    <property type="molecule type" value="Genomic_DNA"/>
</dbReference>
<evidence type="ECO:0000256" key="7">
    <source>
        <dbReference type="ARBA" id="ARBA00023080"/>
    </source>
</evidence>
<evidence type="ECO:0000256" key="4">
    <source>
        <dbReference type="ARBA" id="ARBA00022741"/>
    </source>
</evidence>
<dbReference type="GO" id="GO:0009117">
    <property type="term" value="P:nucleotide metabolic process"/>
    <property type="evidence" value="ECO:0007669"/>
    <property type="project" value="UniProtKB-KW"/>
</dbReference>
<evidence type="ECO:0000256" key="2">
    <source>
        <dbReference type="ARBA" id="ARBA00001946"/>
    </source>
</evidence>
<evidence type="ECO:0000256" key="10">
    <source>
        <dbReference type="ARBA" id="ARBA00048174"/>
    </source>
</evidence>
<evidence type="ECO:0000256" key="6">
    <source>
        <dbReference type="ARBA" id="ARBA00022842"/>
    </source>
</evidence>
<accession>A0A2V3VJ91</accession>
<dbReference type="InterPro" id="IPR029001">
    <property type="entry name" value="ITPase-like_fam"/>
</dbReference>
<organism evidence="13 14">
    <name type="scientific">Pseudogracilibacillus auburnensis</name>
    <dbReference type="NCBI Taxonomy" id="1494959"/>
    <lineage>
        <taxon>Bacteria</taxon>
        <taxon>Bacillati</taxon>
        <taxon>Bacillota</taxon>
        <taxon>Bacilli</taxon>
        <taxon>Bacillales</taxon>
        <taxon>Bacillaceae</taxon>
        <taxon>Pseudogracilibacillus</taxon>
    </lineage>
</organism>
<sequence>MKIVIGSLNKTKVNAVKTVFEKEEILTVEVPSGVSAQPVGDEETLQGAINRARGARKTSQNSTGIGLEGGVMFLHEELYLCNWGAIVTPDGKLFTAGGARIQLPRSFIEPIEDGIELSDVMNDYAQKSDIRHHEGAIGIFTNGQILRDEMFAHVVTLLKGQMDFWSKEE</sequence>
<dbReference type="PANTHER" id="PTHR34699">
    <property type="match status" value="1"/>
</dbReference>
<dbReference type="GO" id="GO:0000166">
    <property type="term" value="F:nucleotide binding"/>
    <property type="evidence" value="ECO:0007669"/>
    <property type="project" value="UniProtKB-KW"/>
</dbReference>
<dbReference type="PANTHER" id="PTHR34699:SF2">
    <property type="entry name" value="NON-CANONICAL PURINE NTP PHOSPHATASE_PRRC1 DOMAIN-CONTAINING PROTEIN"/>
    <property type="match status" value="1"/>
</dbReference>
<dbReference type="Gene3D" id="3.90.950.10">
    <property type="match status" value="1"/>
</dbReference>
<comment type="cofactor">
    <cofactor evidence="1">
        <name>Mn(2+)</name>
        <dbReference type="ChEBI" id="CHEBI:29035"/>
    </cofactor>
</comment>
<keyword evidence="14" id="KW-1185">Reference proteome</keyword>
<keyword evidence="4" id="KW-0547">Nucleotide-binding</keyword>
<evidence type="ECO:0000259" key="12">
    <source>
        <dbReference type="Pfam" id="PF01931"/>
    </source>
</evidence>
<evidence type="ECO:0000256" key="8">
    <source>
        <dbReference type="ARBA" id="ARBA00023211"/>
    </source>
</evidence>
<evidence type="ECO:0000256" key="5">
    <source>
        <dbReference type="ARBA" id="ARBA00022801"/>
    </source>
</evidence>
<dbReference type="GO" id="GO:0046872">
    <property type="term" value="F:metal ion binding"/>
    <property type="evidence" value="ECO:0007669"/>
    <property type="project" value="UniProtKB-KW"/>
</dbReference>
<keyword evidence="6" id="KW-0460">Magnesium</keyword>
<dbReference type="Proteomes" id="UP000247978">
    <property type="component" value="Unassembled WGS sequence"/>
</dbReference>
<comment type="caution">
    <text evidence="13">The sequence shown here is derived from an EMBL/GenBank/DDBJ whole genome shotgun (WGS) entry which is preliminary data.</text>
</comment>
<evidence type="ECO:0000256" key="1">
    <source>
        <dbReference type="ARBA" id="ARBA00001936"/>
    </source>
</evidence>
<evidence type="ECO:0000313" key="13">
    <source>
        <dbReference type="EMBL" id="PXW80858.1"/>
    </source>
</evidence>
<keyword evidence="3" id="KW-0479">Metal-binding</keyword>
<name>A0A2V3VJ91_9BACI</name>
<dbReference type="SUPFAM" id="SSF52972">
    <property type="entry name" value="ITPase-like"/>
    <property type="match status" value="1"/>
</dbReference>
<evidence type="ECO:0000313" key="14">
    <source>
        <dbReference type="Proteomes" id="UP000247978"/>
    </source>
</evidence>
<dbReference type="InterPro" id="IPR050299">
    <property type="entry name" value="YjjX_NTPase"/>
</dbReference>
<dbReference type="InterPro" id="IPR026533">
    <property type="entry name" value="NTPase/PRRC1"/>
</dbReference>
<reference evidence="13 14" key="1">
    <citation type="submission" date="2018-05" db="EMBL/GenBank/DDBJ databases">
        <title>Genomic Encyclopedia of Type Strains, Phase IV (KMG-IV): sequencing the most valuable type-strain genomes for metagenomic binning, comparative biology and taxonomic classification.</title>
        <authorList>
            <person name="Goeker M."/>
        </authorList>
    </citation>
    <scope>NUCLEOTIDE SEQUENCE [LARGE SCALE GENOMIC DNA]</scope>
    <source>
        <strain evidence="13 14">DSM 28556</strain>
    </source>
</reference>
<comment type="cofactor">
    <cofactor evidence="2">
        <name>Mg(2+)</name>
        <dbReference type="ChEBI" id="CHEBI:18420"/>
    </cofactor>
</comment>
<feature type="domain" description="Non-canonical purine NTP phosphatase/PRRC1" evidence="12">
    <location>
        <begin position="6"/>
        <end position="156"/>
    </location>
</feature>